<dbReference type="Pfam" id="PF03781">
    <property type="entry name" value="FGE-sulfatase"/>
    <property type="match status" value="1"/>
</dbReference>
<organism evidence="3 4">
    <name type="scientific">Photobacterium sanctipauli</name>
    <dbReference type="NCBI Taxonomy" id="1342794"/>
    <lineage>
        <taxon>Bacteria</taxon>
        <taxon>Pseudomonadati</taxon>
        <taxon>Pseudomonadota</taxon>
        <taxon>Gammaproteobacteria</taxon>
        <taxon>Vibrionales</taxon>
        <taxon>Vibrionaceae</taxon>
        <taxon>Photobacterium</taxon>
    </lineage>
</organism>
<proteinExistence type="predicted"/>
<dbReference type="Gene3D" id="3.90.1580.10">
    <property type="entry name" value="paralog of FGE (formylglycine-generating enzyme)"/>
    <property type="match status" value="1"/>
</dbReference>
<accession>A0A2T3NAK1</accession>
<dbReference type="EMBL" id="PYMA01000026">
    <property type="protein sequence ID" value="PSW10733.1"/>
    <property type="molecule type" value="Genomic_DNA"/>
</dbReference>
<keyword evidence="1" id="KW-0732">Signal</keyword>
<evidence type="ECO:0000256" key="1">
    <source>
        <dbReference type="SAM" id="SignalP"/>
    </source>
</evidence>
<feature type="domain" description="Sulfatase-modifying factor enzyme-like" evidence="2">
    <location>
        <begin position="40"/>
        <end position="261"/>
    </location>
</feature>
<dbReference type="AlphaFoldDB" id="A0A2T3NAK1"/>
<dbReference type="InterPro" id="IPR042095">
    <property type="entry name" value="SUMF_sf"/>
</dbReference>
<sequence length="264" mass="29040">MPSRSKHFALAAVLSTTAAIWLASSHSEPIPHPIQQQIEDEMVLVEGGSFEMGSNDETAAKSEQPARQVTVDSFYIAKYEVTQGLFESVMGASLSYFKDPDVPVNNISWQQANFFVDKLNELTGANYRLPTEAEWEFAARGGNESKGYTFSGSNNIDEVAWYAGNAGNRARPVGQKQPNELGLYDMTGNVGEFVIDAFDAGYYRYAPSNNPNNAQDTDIGLAHKSVRGGSFAYDANESENFRRDFASQSILMSDMGLRLVRDAN</sequence>
<dbReference type="GO" id="GO:0120147">
    <property type="term" value="F:formylglycine-generating oxidase activity"/>
    <property type="evidence" value="ECO:0007669"/>
    <property type="project" value="TreeGrafter"/>
</dbReference>
<dbReference type="InterPro" id="IPR005532">
    <property type="entry name" value="SUMF_dom"/>
</dbReference>
<feature type="signal peptide" evidence="1">
    <location>
        <begin position="1"/>
        <end position="23"/>
    </location>
</feature>
<evidence type="ECO:0000313" key="4">
    <source>
        <dbReference type="Proteomes" id="UP000241771"/>
    </source>
</evidence>
<dbReference type="PANTHER" id="PTHR23150:SF19">
    <property type="entry name" value="FORMYLGLYCINE-GENERATING ENZYME"/>
    <property type="match status" value="1"/>
</dbReference>
<dbReference type="SUPFAM" id="SSF56436">
    <property type="entry name" value="C-type lectin-like"/>
    <property type="match status" value="1"/>
</dbReference>
<dbReference type="RefSeq" id="WP_036817068.1">
    <property type="nucleotide sequence ID" value="NZ_JGVO01000057.1"/>
</dbReference>
<protein>
    <submittedName>
        <fullName evidence="3">Sulfatase</fullName>
    </submittedName>
</protein>
<comment type="caution">
    <text evidence="3">The sequence shown here is derived from an EMBL/GenBank/DDBJ whole genome shotgun (WGS) entry which is preliminary data.</text>
</comment>
<feature type="chain" id="PRO_5015520131" evidence="1">
    <location>
        <begin position="24"/>
        <end position="264"/>
    </location>
</feature>
<dbReference type="Proteomes" id="UP000241771">
    <property type="component" value="Unassembled WGS sequence"/>
</dbReference>
<evidence type="ECO:0000259" key="2">
    <source>
        <dbReference type="Pfam" id="PF03781"/>
    </source>
</evidence>
<dbReference type="InterPro" id="IPR051043">
    <property type="entry name" value="Sulfatase_Mod_Factor_Kinase"/>
</dbReference>
<reference evidence="3 4" key="1">
    <citation type="submission" date="2018-01" db="EMBL/GenBank/DDBJ databases">
        <title>Whole genome sequencing of Histamine producing bacteria.</title>
        <authorList>
            <person name="Butler K."/>
        </authorList>
    </citation>
    <scope>NUCLEOTIDE SEQUENCE [LARGE SCALE GENOMIC DNA]</scope>
    <source>
        <strain evidence="3 4">DSM 100436</strain>
    </source>
</reference>
<keyword evidence="4" id="KW-1185">Reference proteome</keyword>
<name>A0A2T3NAK1_9GAMM</name>
<gene>
    <name evidence="3" type="ORF">C9I98_24740</name>
</gene>
<dbReference type="OrthoDB" id="9768004at2"/>
<dbReference type="PANTHER" id="PTHR23150">
    <property type="entry name" value="SULFATASE MODIFYING FACTOR 1, 2"/>
    <property type="match status" value="1"/>
</dbReference>
<evidence type="ECO:0000313" key="3">
    <source>
        <dbReference type="EMBL" id="PSW10733.1"/>
    </source>
</evidence>
<dbReference type="InterPro" id="IPR016187">
    <property type="entry name" value="CTDL_fold"/>
</dbReference>